<sequence>MVRSAISFDSRTPLVVIRRNLTAQRYVDEVLRSIVLPFMSRHPRLTFSKIMPAP</sequence>
<accession>A0A087TU14</accession>
<proteinExistence type="predicted"/>
<keyword evidence="2" id="KW-1185">Reference proteome</keyword>
<dbReference type="EMBL" id="KK116734">
    <property type="protein sequence ID" value="KFM68603.1"/>
    <property type="molecule type" value="Genomic_DNA"/>
</dbReference>
<dbReference type="AlphaFoldDB" id="A0A087TU14"/>
<feature type="non-terminal residue" evidence="1">
    <location>
        <position position="54"/>
    </location>
</feature>
<evidence type="ECO:0000313" key="2">
    <source>
        <dbReference type="Proteomes" id="UP000054359"/>
    </source>
</evidence>
<reference evidence="1 2" key="1">
    <citation type="submission" date="2013-11" db="EMBL/GenBank/DDBJ databases">
        <title>Genome sequencing of Stegodyphus mimosarum.</title>
        <authorList>
            <person name="Bechsgaard J."/>
        </authorList>
    </citation>
    <scope>NUCLEOTIDE SEQUENCE [LARGE SCALE GENOMIC DNA]</scope>
</reference>
<dbReference type="Proteomes" id="UP000054359">
    <property type="component" value="Unassembled WGS sequence"/>
</dbReference>
<evidence type="ECO:0000313" key="1">
    <source>
        <dbReference type="EMBL" id="KFM68603.1"/>
    </source>
</evidence>
<dbReference type="OrthoDB" id="6425807at2759"/>
<protein>
    <submittedName>
        <fullName evidence="1">Uncharacterized protein</fullName>
    </submittedName>
</protein>
<dbReference type="OMA" id="FSKIMPA"/>
<name>A0A087TU14_STEMI</name>
<organism evidence="1 2">
    <name type="scientific">Stegodyphus mimosarum</name>
    <name type="common">African social velvet spider</name>
    <dbReference type="NCBI Taxonomy" id="407821"/>
    <lineage>
        <taxon>Eukaryota</taxon>
        <taxon>Metazoa</taxon>
        <taxon>Ecdysozoa</taxon>
        <taxon>Arthropoda</taxon>
        <taxon>Chelicerata</taxon>
        <taxon>Arachnida</taxon>
        <taxon>Araneae</taxon>
        <taxon>Araneomorphae</taxon>
        <taxon>Entelegynae</taxon>
        <taxon>Eresoidea</taxon>
        <taxon>Eresidae</taxon>
        <taxon>Stegodyphus</taxon>
    </lineage>
</organism>
<gene>
    <name evidence="1" type="ORF">X975_00208</name>
</gene>